<evidence type="ECO:0000313" key="3">
    <source>
        <dbReference type="Proteomes" id="UP000244240"/>
    </source>
</evidence>
<keyword evidence="1" id="KW-1133">Transmembrane helix</keyword>
<dbReference type="AlphaFoldDB" id="A0A2T6BGJ2"/>
<name>A0A2T6BGJ2_9BACL</name>
<sequence length="36" mass="4116">MIDPWGYYGKYPGGGLQRLLLFLLVIPTIFWFVGAL</sequence>
<keyword evidence="3" id="KW-1185">Reference proteome</keyword>
<evidence type="ECO:0000256" key="1">
    <source>
        <dbReference type="SAM" id="Phobius"/>
    </source>
</evidence>
<gene>
    <name evidence="2" type="ORF">C8P63_12157</name>
</gene>
<protein>
    <submittedName>
        <fullName evidence="2">Uncharacterized protein</fullName>
    </submittedName>
</protein>
<dbReference type="Proteomes" id="UP000244240">
    <property type="component" value="Unassembled WGS sequence"/>
</dbReference>
<keyword evidence="1" id="KW-0812">Transmembrane</keyword>
<feature type="transmembrane region" description="Helical" evidence="1">
    <location>
        <begin position="15"/>
        <end position="33"/>
    </location>
</feature>
<dbReference type="EMBL" id="QBKR01000021">
    <property type="protein sequence ID" value="PTX55177.1"/>
    <property type="molecule type" value="Genomic_DNA"/>
</dbReference>
<reference evidence="2 3" key="1">
    <citation type="submission" date="2018-04" db="EMBL/GenBank/DDBJ databases">
        <title>Genomic Encyclopedia of Archaeal and Bacterial Type Strains, Phase II (KMG-II): from individual species to whole genera.</title>
        <authorList>
            <person name="Goeker M."/>
        </authorList>
    </citation>
    <scope>NUCLEOTIDE SEQUENCE [LARGE SCALE GENOMIC DNA]</scope>
    <source>
        <strain evidence="2 3">DSM 45787</strain>
    </source>
</reference>
<organism evidence="2 3">
    <name type="scientific">Melghirimyces profundicolus</name>
    <dbReference type="NCBI Taxonomy" id="1242148"/>
    <lineage>
        <taxon>Bacteria</taxon>
        <taxon>Bacillati</taxon>
        <taxon>Bacillota</taxon>
        <taxon>Bacilli</taxon>
        <taxon>Bacillales</taxon>
        <taxon>Thermoactinomycetaceae</taxon>
        <taxon>Melghirimyces</taxon>
    </lineage>
</organism>
<comment type="caution">
    <text evidence="2">The sequence shown here is derived from an EMBL/GenBank/DDBJ whole genome shotgun (WGS) entry which is preliminary data.</text>
</comment>
<proteinExistence type="predicted"/>
<evidence type="ECO:0000313" key="2">
    <source>
        <dbReference type="EMBL" id="PTX55177.1"/>
    </source>
</evidence>
<keyword evidence="1" id="KW-0472">Membrane</keyword>
<accession>A0A2T6BGJ2</accession>